<name>A0ABU8TIV2_9HYPH</name>
<feature type="transmembrane region" description="Helical" evidence="1">
    <location>
        <begin position="67"/>
        <end position="87"/>
    </location>
</feature>
<dbReference type="CDD" id="cd05483">
    <property type="entry name" value="retropepsin_like_bacteria"/>
    <property type="match status" value="1"/>
</dbReference>
<feature type="transmembrane region" description="Helical" evidence="1">
    <location>
        <begin position="7"/>
        <end position="27"/>
    </location>
</feature>
<dbReference type="Proteomes" id="UP001385499">
    <property type="component" value="Unassembled WGS sequence"/>
</dbReference>
<dbReference type="RefSeq" id="WP_340273799.1">
    <property type="nucleotide sequence ID" value="NZ_JBAKIA010000004.1"/>
</dbReference>
<dbReference type="GO" id="GO:0008233">
    <property type="term" value="F:peptidase activity"/>
    <property type="evidence" value="ECO:0007669"/>
    <property type="project" value="UniProtKB-KW"/>
</dbReference>
<accession>A0ABU8TIV2</accession>
<dbReference type="SUPFAM" id="SSF50630">
    <property type="entry name" value="Acid proteases"/>
    <property type="match status" value="1"/>
</dbReference>
<dbReference type="GO" id="GO:0006508">
    <property type="term" value="P:proteolysis"/>
    <property type="evidence" value="ECO:0007669"/>
    <property type="project" value="UniProtKB-KW"/>
</dbReference>
<dbReference type="InterPro" id="IPR021109">
    <property type="entry name" value="Peptidase_aspartic_dom_sf"/>
</dbReference>
<dbReference type="InterPro" id="IPR034122">
    <property type="entry name" value="Retropepsin-like_bacterial"/>
</dbReference>
<keyword evidence="1" id="KW-0472">Membrane</keyword>
<evidence type="ECO:0000313" key="2">
    <source>
        <dbReference type="EMBL" id="MEJ8474094.1"/>
    </source>
</evidence>
<feature type="transmembrane region" description="Helical" evidence="1">
    <location>
        <begin position="39"/>
        <end position="60"/>
    </location>
</feature>
<reference evidence="2 3" key="1">
    <citation type="submission" date="2024-02" db="EMBL/GenBank/DDBJ databases">
        <title>Roseibium algae sp. nov., isolated from marine alga (Grateloupia sp.), showing potential in myo-inositol conversion.</title>
        <authorList>
            <person name="Wang Y."/>
        </authorList>
    </citation>
    <scope>NUCLEOTIDE SEQUENCE [LARGE SCALE GENOMIC DNA]</scope>
    <source>
        <strain evidence="2 3">H3510</strain>
    </source>
</reference>
<evidence type="ECO:0000313" key="3">
    <source>
        <dbReference type="Proteomes" id="UP001385499"/>
    </source>
</evidence>
<keyword evidence="2" id="KW-0645">Protease</keyword>
<proteinExistence type="predicted"/>
<dbReference type="Pfam" id="PF13650">
    <property type="entry name" value="Asp_protease_2"/>
    <property type="match status" value="1"/>
</dbReference>
<comment type="caution">
    <text evidence="2">The sequence shown here is derived from an EMBL/GenBank/DDBJ whole genome shotgun (WGS) entry which is preliminary data.</text>
</comment>
<gene>
    <name evidence="2" type="ORF">V6575_08330</name>
</gene>
<dbReference type="InterPro" id="IPR011969">
    <property type="entry name" value="Clan_AA_Asp_peptidase_C"/>
</dbReference>
<evidence type="ECO:0000256" key="1">
    <source>
        <dbReference type="SAM" id="Phobius"/>
    </source>
</evidence>
<sequence>MRGLRGIALGLVIAGIVGGSLYSYFGANVLPQDIDLDQTGPRLVTLSIIAFVFLASLIFGQPRIRDIVQGTIFWGGLFVLLIVGYTFRSDLINGGYRVLGALAPGLAVPQDNGTILVVRGASGHFRLDTLLNGTKTQMLLDTGASSVVLTYQDALNAGLDPANLLFTVPVQTANGSALVAPVRIKTLSVSNFRLTNVRAFVSRDGALGTSLLGMSALDRLSSWRIEGDKLVLVP</sequence>
<protein>
    <submittedName>
        <fullName evidence="2">TIGR02281 family clan AA aspartic protease</fullName>
        <ecNumber evidence="2">3.4.23.-</ecNumber>
    </submittedName>
</protein>
<keyword evidence="2" id="KW-0378">Hydrolase</keyword>
<dbReference type="EMBL" id="JBAKIA010000004">
    <property type="protein sequence ID" value="MEJ8474094.1"/>
    <property type="molecule type" value="Genomic_DNA"/>
</dbReference>
<keyword evidence="1" id="KW-0812">Transmembrane</keyword>
<dbReference type="NCBIfam" id="TIGR02281">
    <property type="entry name" value="clan_AA_DTGA"/>
    <property type="match status" value="1"/>
</dbReference>
<dbReference type="Gene3D" id="2.40.70.10">
    <property type="entry name" value="Acid Proteases"/>
    <property type="match status" value="1"/>
</dbReference>
<keyword evidence="1" id="KW-1133">Transmembrane helix</keyword>
<dbReference type="EC" id="3.4.23.-" evidence="2"/>
<keyword evidence="3" id="KW-1185">Reference proteome</keyword>
<organism evidence="2 3">
    <name type="scientific">Roseibium algae</name>
    <dbReference type="NCBI Taxonomy" id="3123038"/>
    <lineage>
        <taxon>Bacteria</taxon>
        <taxon>Pseudomonadati</taxon>
        <taxon>Pseudomonadota</taxon>
        <taxon>Alphaproteobacteria</taxon>
        <taxon>Hyphomicrobiales</taxon>
        <taxon>Stappiaceae</taxon>
        <taxon>Roseibium</taxon>
    </lineage>
</organism>